<dbReference type="RefSeq" id="WP_048461596.1">
    <property type="nucleotide sequence ID" value="NZ_JTHG01000393.1"/>
</dbReference>
<feature type="compositionally biased region" description="Low complexity" evidence="4">
    <location>
        <begin position="284"/>
        <end position="296"/>
    </location>
</feature>
<accession>A0ABR5GR88</accession>
<evidence type="ECO:0000256" key="4">
    <source>
        <dbReference type="SAM" id="MobiDB-lite"/>
    </source>
</evidence>
<dbReference type="Proteomes" id="UP000036471">
    <property type="component" value="Unassembled WGS sequence"/>
</dbReference>
<keyword evidence="7" id="KW-1185">Reference proteome</keyword>
<evidence type="ECO:0000259" key="5">
    <source>
        <dbReference type="PROSITE" id="PS50893"/>
    </source>
</evidence>
<dbReference type="EMBL" id="JTHG01000393">
    <property type="protein sequence ID" value="KMO11639.1"/>
    <property type="molecule type" value="Genomic_DNA"/>
</dbReference>
<dbReference type="PROSITE" id="PS00211">
    <property type="entry name" value="ABC_TRANSPORTER_1"/>
    <property type="match status" value="1"/>
</dbReference>
<comment type="caution">
    <text evidence="6">The sequence shown here is derived from an EMBL/GenBank/DDBJ whole genome shotgun (WGS) entry which is preliminary data.</text>
</comment>
<evidence type="ECO:0000313" key="6">
    <source>
        <dbReference type="EMBL" id="KMO11639.1"/>
    </source>
</evidence>
<feature type="region of interest" description="Disordered" evidence="4">
    <location>
        <begin position="276"/>
        <end position="296"/>
    </location>
</feature>
<evidence type="ECO:0000256" key="2">
    <source>
        <dbReference type="ARBA" id="ARBA00022741"/>
    </source>
</evidence>
<evidence type="ECO:0000256" key="3">
    <source>
        <dbReference type="ARBA" id="ARBA00022840"/>
    </source>
</evidence>
<dbReference type="InterPro" id="IPR003593">
    <property type="entry name" value="AAA+_ATPase"/>
</dbReference>
<feature type="non-terminal residue" evidence="6">
    <location>
        <position position="1"/>
    </location>
</feature>
<organism evidence="6 7">
    <name type="scientific">Methylobacterium indicum</name>
    <dbReference type="NCBI Taxonomy" id="1775910"/>
    <lineage>
        <taxon>Bacteria</taxon>
        <taxon>Pseudomonadati</taxon>
        <taxon>Pseudomonadota</taxon>
        <taxon>Alphaproteobacteria</taxon>
        <taxon>Hyphomicrobiales</taxon>
        <taxon>Methylobacteriaceae</taxon>
        <taxon>Methylobacterium</taxon>
    </lineage>
</organism>
<gene>
    <name evidence="6" type="ORF">QR79_29765</name>
</gene>
<dbReference type="PANTHER" id="PTHR24221">
    <property type="entry name" value="ATP-BINDING CASSETTE SUB-FAMILY B"/>
    <property type="match status" value="1"/>
</dbReference>
<dbReference type="InterPro" id="IPR039421">
    <property type="entry name" value="Type_1_exporter"/>
</dbReference>
<dbReference type="Gene3D" id="3.40.50.300">
    <property type="entry name" value="P-loop containing nucleotide triphosphate hydrolases"/>
    <property type="match status" value="1"/>
</dbReference>
<name>A0ABR5GR88_9HYPH</name>
<protein>
    <submittedName>
        <fullName evidence="6">ABC transporter</fullName>
    </submittedName>
</protein>
<keyword evidence="2" id="KW-0547">Nucleotide-binding</keyword>
<dbReference type="InterPro" id="IPR017871">
    <property type="entry name" value="ABC_transporter-like_CS"/>
</dbReference>
<feature type="domain" description="ABC transporter" evidence="5">
    <location>
        <begin position="61"/>
        <end position="295"/>
    </location>
</feature>
<keyword evidence="3" id="KW-0067">ATP-binding</keyword>
<dbReference type="SUPFAM" id="SSF52540">
    <property type="entry name" value="P-loop containing nucleoside triphosphate hydrolases"/>
    <property type="match status" value="1"/>
</dbReference>
<dbReference type="Pfam" id="PF00005">
    <property type="entry name" value="ABC_tran"/>
    <property type="match status" value="1"/>
</dbReference>
<comment type="similarity">
    <text evidence="1">Belongs to the ABC transporter superfamily.</text>
</comment>
<sequence length="296" mass="31252">PLLGLFAFAGYRMLPAFQNVFNALALLRFTLPAVRLVVDALAGEREPVRRDPERLPFRDAIRLERVGFDYEPGRPALSDIDLVIPAHTTVGLVGRTGSGKSTLIGLILGFLTPTTGRLAVDGVALDAATLPAWQNRIGYVPQDIFLVDGTIAENIAFGLDAIDAGAVERAARLAGAHDFVAALPEGYATRVGERGARLSGGQRQRIGIARALYHDPDVIVFDEATSALDDETEGVVMRAVQGLAGTRTLIMIAHRLTSLAGADAVHVLEGGRIVASGPPGEVLPPSARRAEPSSAA</sequence>
<dbReference type="PANTHER" id="PTHR24221:SF654">
    <property type="entry name" value="ATP-BINDING CASSETTE SUB-FAMILY B MEMBER 6"/>
    <property type="match status" value="1"/>
</dbReference>
<evidence type="ECO:0000313" key="7">
    <source>
        <dbReference type="Proteomes" id="UP000036471"/>
    </source>
</evidence>
<dbReference type="InterPro" id="IPR027417">
    <property type="entry name" value="P-loop_NTPase"/>
</dbReference>
<dbReference type="InterPro" id="IPR003439">
    <property type="entry name" value="ABC_transporter-like_ATP-bd"/>
</dbReference>
<dbReference type="PROSITE" id="PS50893">
    <property type="entry name" value="ABC_TRANSPORTER_2"/>
    <property type="match status" value="1"/>
</dbReference>
<evidence type="ECO:0000256" key="1">
    <source>
        <dbReference type="ARBA" id="ARBA00005417"/>
    </source>
</evidence>
<reference evidence="6 7" key="1">
    <citation type="submission" date="2014-11" db="EMBL/GenBank/DDBJ databases">
        <title>Comparative genomics of Methylobacterium species.</title>
        <authorList>
            <person name="Chaudhry V."/>
            <person name="Patil P.B."/>
        </authorList>
    </citation>
    <scope>NUCLEOTIDE SEQUENCE [LARGE SCALE GENOMIC DNA]</scope>
    <source>
        <strain evidence="6 7">SE3.6</strain>
    </source>
</reference>
<proteinExistence type="inferred from homology"/>
<dbReference type="SMART" id="SM00382">
    <property type="entry name" value="AAA"/>
    <property type="match status" value="1"/>
</dbReference>